<reference evidence="6" key="1">
    <citation type="journal article" date="2019" name="Int. J. Syst. Evol. Microbiol.">
        <title>The Global Catalogue of Microorganisms (GCM) 10K type strain sequencing project: providing services to taxonomists for standard genome sequencing and annotation.</title>
        <authorList>
            <consortium name="The Broad Institute Genomics Platform"/>
            <consortium name="The Broad Institute Genome Sequencing Center for Infectious Disease"/>
            <person name="Wu L."/>
            <person name="Ma J."/>
        </authorList>
    </citation>
    <scope>NUCLEOTIDE SEQUENCE [LARGE SCALE GENOMIC DNA]</scope>
    <source>
        <strain evidence="6">CGMCC 1.15043</strain>
    </source>
</reference>
<proteinExistence type="inferred from homology"/>
<keyword evidence="2 4" id="KW-0810">Translation regulation</keyword>
<evidence type="ECO:0000256" key="2">
    <source>
        <dbReference type="ARBA" id="ARBA00022845"/>
    </source>
</evidence>
<dbReference type="SUPFAM" id="SSF117130">
    <property type="entry name" value="CsrA-like"/>
    <property type="match status" value="1"/>
</dbReference>
<gene>
    <name evidence="4 5" type="primary">csrA</name>
    <name evidence="5" type="ORF">GCM10008018_49880</name>
</gene>
<sequence>MLVLARKKGESIMIGDNIEIVILGSEGDTIRVGISAPKQVEVYRKEIYQNIQESNKEATANKISPLNLSKLLKRTK</sequence>
<accession>A0ABQ1F313</accession>
<dbReference type="NCBIfam" id="NF002469">
    <property type="entry name" value="PRK01712.1"/>
    <property type="match status" value="1"/>
</dbReference>
<comment type="similarity">
    <text evidence="4">Belongs to the CsrA/RsmA family.</text>
</comment>
<evidence type="ECO:0000313" key="6">
    <source>
        <dbReference type="Proteomes" id="UP000615455"/>
    </source>
</evidence>
<dbReference type="NCBIfam" id="TIGR00202">
    <property type="entry name" value="csrA"/>
    <property type="match status" value="1"/>
</dbReference>
<dbReference type="Gene3D" id="2.60.40.4380">
    <property type="entry name" value="Translational regulator CsrA"/>
    <property type="match status" value="1"/>
</dbReference>
<dbReference type="PANTHER" id="PTHR34984">
    <property type="entry name" value="CARBON STORAGE REGULATOR"/>
    <property type="match status" value="1"/>
</dbReference>
<dbReference type="Proteomes" id="UP000615455">
    <property type="component" value="Unassembled WGS sequence"/>
</dbReference>
<evidence type="ECO:0000256" key="3">
    <source>
        <dbReference type="ARBA" id="ARBA00022884"/>
    </source>
</evidence>
<comment type="caution">
    <text evidence="5">The sequence shown here is derived from an EMBL/GenBank/DDBJ whole genome shotgun (WGS) entry which is preliminary data.</text>
</comment>
<dbReference type="InterPro" id="IPR036107">
    <property type="entry name" value="CsrA_sf"/>
</dbReference>
<organism evidence="5 6">
    <name type="scientific">Paenibacillus marchantiophytorum</name>
    <dbReference type="NCBI Taxonomy" id="1619310"/>
    <lineage>
        <taxon>Bacteria</taxon>
        <taxon>Bacillati</taxon>
        <taxon>Bacillota</taxon>
        <taxon>Bacilli</taxon>
        <taxon>Bacillales</taxon>
        <taxon>Paenibacillaceae</taxon>
        <taxon>Paenibacillus</taxon>
    </lineage>
</organism>
<comment type="subunit">
    <text evidence="4">Homodimer; the beta-strands of each monomer intercalate to form a hydrophobic core, while the alpha-helices form wings that extend away from the core.</text>
</comment>
<dbReference type="RefSeq" id="WP_189016301.1">
    <property type="nucleotide sequence ID" value="NZ_BMHE01000033.1"/>
</dbReference>
<evidence type="ECO:0000256" key="4">
    <source>
        <dbReference type="HAMAP-Rule" id="MF_00167"/>
    </source>
</evidence>
<dbReference type="InterPro" id="IPR003751">
    <property type="entry name" value="CsrA"/>
</dbReference>
<protein>
    <recommendedName>
        <fullName evidence="4">Translational regulator CsrA</fullName>
    </recommendedName>
</protein>
<keyword evidence="3 4" id="KW-0694">RNA-binding</keyword>
<keyword evidence="1 4" id="KW-0963">Cytoplasm</keyword>
<comment type="function">
    <text evidence="4">A translational regulator that binds mRNA to regulate translation initiation and/or mRNA stability. Usually binds in the 5'-UTR at or near the Shine-Dalgarno sequence preventing ribosome-binding, thus repressing translation. Its main target seems to be the major flagellin gene, while its function is anatagonized by FliW.</text>
</comment>
<evidence type="ECO:0000313" key="5">
    <source>
        <dbReference type="EMBL" id="GFZ97644.1"/>
    </source>
</evidence>
<dbReference type="Pfam" id="PF02599">
    <property type="entry name" value="CsrA"/>
    <property type="match status" value="1"/>
</dbReference>
<keyword evidence="6" id="KW-1185">Reference proteome</keyword>
<dbReference type="HAMAP" id="MF_00167">
    <property type="entry name" value="CsrA"/>
    <property type="match status" value="1"/>
</dbReference>
<dbReference type="EMBL" id="BMHE01000033">
    <property type="protein sequence ID" value="GFZ97644.1"/>
    <property type="molecule type" value="Genomic_DNA"/>
</dbReference>
<evidence type="ECO:0000256" key="1">
    <source>
        <dbReference type="ARBA" id="ARBA00022490"/>
    </source>
</evidence>
<dbReference type="PANTHER" id="PTHR34984:SF1">
    <property type="entry name" value="CARBON STORAGE REGULATOR"/>
    <property type="match status" value="1"/>
</dbReference>
<comment type="subcellular location">
    <subcellularLocation>
        <location evidence="4">Cytoplasm</location>
    </subcellularLocation>
</comment>
<keyword evidence="4" id="KW-1005">Bacterial flagellum biogenesis</keyword>
<keyword evidence="4" id="KW-0678">Repressor</keyword>
<name>A0ABQ1F313_9BACL</name>